<evidence type="ECO:0000313" key="3">
    <source>
        <dbReference type="Proteomes" id="UP001331936"/>
    </source>
</evidence>
<dbReference type="EMBL" id="JAUZMZ010000119">
    <property type="protein sequence ID" value="MEE2034080.1"/>
    <property type="molecule type" value="Genomic_DNA"/>
</dbReference>
<keyword evidence="1" id="KW-0812">Transmembrane</keyword>
<keyword evidence="3" id="KW-1185">Reference proteome</keyword>
<keyword evidence="1" id="KW-0472">Membrane</keyword>
<protein>
    <submittedName>
        <fullName evidence="2">Methionine/alanine import family NSS transporter small subunit</fullName>
    </submittedName>
</protein>
<evidence type="ECO:0000313" key="2">
    <source>
        <dbReference type="EMBL" id="MEE2034080.1"/>
    </source>
</evidence>
<accession>A0ABU7JVR3</accession>
<comment type="caution">
    <text evidence="2">The sequence shown here is derived from an EMBL/GenBank/DDBJ whole genome shotgun (WGS) entry which is preliminary data.</text>
</comment>
<feature type="transmembrane region" description="Helical" evidence="1">
    <location>
        <begin position="6"/>
        <end position="27"/>
    </location>
</feature>
<dbReference type="Pfam" id="PF16951">
    <property type="entry name" value="MaAIMP_sms"/>
    <property type="match status" value="1"/>
</dbReference>
<dbReference type="Proteomes" id="UP001331936">
    <property type="component" value="Unassembled WGS sequence"/>
</dbReference>
<sequence length="35" mass="3763">MSGTAIAMMILALVTVWGGLALSILHLRKHPDESE</sequence>
<gene>
    <name evidence="2" type="ORF">Q8814_18515</name>
</gene>
<proteinExistence type="predicted"/>
<evidence type="ECO:0000256" key="1">
    <source>
        <dbReference type="SAM" id="Phobius"/>
    </source>
</evidence>
<keyword evidence="1" id="KW-1133">Transmembrane helix</keyword>
<dbReference type="InterPro" id="IPR031596">
    <property type="entry name" value="MaAIMP_sms"/>
</dbReference>
<reference evidence="2 3" key="1">
    <citation type="submission" date="2023-08" db="EMBL/GenBank/DDBJ databases">
        <authorList>
            <person name="Girao M."/>
            <person name="Carvalho M.F."/>
        </authorList>
    </citation>
    <scope>NUCLEOTIDE SEQUENCE [LARGE SCALE GENOMIC DNA]</scope>
    <source>
        <strain evidence="2 3">CC-R104</strain>
    </source>
</reference>
<dbReference type="RefSeq" id="WP_330153454.1">
    <property type="nucleotide sequence ID" value="NZ_JAUZMZ010000119.1"/>
</dbReference>
<name>A0ABU7JVR3_9NOCA</name>
<dbReference type="NCBIfam" id="NF033493">
    <property type="entry name" value="MetS_like_NSS"/>
    <property type="match status" value="1"/>
</dbReference>
<organism evidence="2 3">
    <name type="scientific">Rhodococcus chondri</name>
    <dbReference type="NCBI Taxonomy" id="3065941"/>
    <lineage>
        <taxon>Bacteria</taxon>
        <taxon>Bacillati</taxon>
        <taxon>Actinomycetota</taxon>
        <taxon>Actinomycetes</taxon>
        <taxon>Mycobacteriales</taxon>
        <taxon>Nocardiaceae</taxon>
        <taxon>Rhodococcus</taxon>
    </lineage>
</organism>